<dbReference type="InterPro" id="IPR011333">
    <property type="entry name" value="SKP1/BTB/POZ_sf"/>
</dbReference>
<evidence type="ECO:0000259" key="9">
    <source>
        <dbReference type="PROSITE" id="PS50097"/>
    </source>
</evidence>
<evidence type="ECO:0000256" key="6">
    <source>
        <dbReference type="ARBA" id="ARBA00023242"/>
    </source>
</evidence>
<keyword evidence="5" id="KW-0862">Zinc</keyword>
<dbReference type="CDD" id="cd18315">
    <property type="entry name" value="BTB_POZ_BAB-like"/>
    <property type="match status" value="1"/>
</dbReference>
<dbReference type="InterPro" id="IPR000210">
    <property type="entry name" value="BTB/POZ_dom"/>
</dbReference>
<organism evidence="12">
    <name type="scientific">Thrips palmi</name>
    <name type="common">Melon thrips</name>
    <dbReference type="NCBI Taxonomy" id="161013"/>
    <lineage>
        <taxon>Eukaryota</taxon>
        <taxon>Metazoa</taxon>
        <taxon>Ecdysozoa</taxon>
        <taxon>Arthropoda</taxon>
        <taxon>Hexapoda</taxon>
        <taxon>Insecta</taxon>
        <taxon>Pterygota</taxon>
        <taxon>Neoptera</taxon>
        <taxon>Paraneoptera</taxon>
        <taxon>Thysanoptera</taxon>
        <taxon>Terebrantia</taxon>
        <taxon>Thripoidea</taxon>
        <taxon>Thripidae</taxon>
        <taxon>Thrips</taxon>
    </lineage>
</organism>
<gene>
    <name evidence="12" type="primary">LOC117646692</name>
</gene>
<feature type="domain" description="BTB" evidence="9">
    <location>
        <begin position="32"/>
        <end position="97"/>
    </location>
</feature>
<dbReference type="PANTHER" id="PTHR23110">
    <property type="entry name" value="BTB DOMAIN TRANSCRIPTION FACTOR"/>
    <property type="match status" value="1"/>
</dbReference>
<feature type="domain" description="C2H2-type" evidence="10">
    <location>
        <begin position="351"/>
        <end position="378"/>
    </location>
</feature>
<evidence type="ECO:0000313" key="11">
    <source>
        <dbReference type="Proteomes" id="UP000515158"/>
    </source>
</evidence>
<dbReference type="Pfam" id="PF00651">
    <property type="entry name" value="BTB"/>
    <property type="match status" value="1"/>
</dbReference>
<keyword evidence="11" id="KW-1185">Reference proteome</keyword>
<dbReference type="GO" id="GO:0048666">
    <property type="term" value="P:neuron development"/>
    <property type="evidence" value="ECO:0007669"/>
    <property type="project" value="UniProtKB-ARBA"/>
</dbReference>
<name>A0A6P8YUF2_THRPL</name>
<dbReference type="SMART" id="SM00225">
    <property type="entry name" value="BTB"/>
    <property type="match status" value="1"/>
</dbReference>
<feature type="region of interest" description="Disordered" evidence="8">
    <location>
        <begin position="134"/>
        <end position="209"/>
    </location>
</feature>
<evidence type="ECO:0000256" key="4">
    <source>
        <dbReference type="ARBA" id="ARBA00022771"/>
    </source>
</evidence>
<dbReference type="Gene3D" id="3.30.710.10">
    <property type="entry name" value="Potassium Channel Kv1.1, Chain A"/>
    <property type="match status" value="1"/>
</dbReference>
<keyword evidence="2" id="KW-0479">Metal-binding</keyword>
<evidence type="ECO:0000259" key="10">
    <source>
        <dbReference type="PROSITE" id="PS50157"/>
    </source>
</evidence>
<dbReference type="GeneID" id="117646692"/>
<reference evidence="12" key="1">
    <citation type="submission" date="2025-08" db="UniProtKB">
        <authorList>
            <consortium name="RefSeq"/>
        </authorList>
    </citation>
    <scope>IDENTIFICATION</scope>
    <source>
        <tissue evidence="12">Total insect</tissue>
    </source>
</reference>
<keyword evidence="6" id="KW-0539">Nucleus</keyword>
<evidence type="ECO:0000313" key="12">
    <source>
        <dbReference type="RefSeq" id="XP_034243688.1"/>
    </source>
</evidence>
<proteinExistence type="predicted"/>
<dbReference type="PROSITE" id="PS50157">
    <property type="entry name" value="ZINC_FINGER_C2H2_2"/>
    <property type="match status" value="1"/>
</dbReference>
<evidence type="ECO:0000256" key="7">
    <source>
        <dbReference type="PROSITE-ProRule" id="PRU00042"/>
    </source>
</evidence>
<evidence type="ECO:0000256" key="1">
    <source>
        <dbReference type="ARBA" id="ARBA00004123"/>
    </source>
</evidence>
<protein>
    <submittedName>
        <fullName evidence="12">Broad-complex core protein isoforms 1/2/3/4/5-like isoform X1</fullName>
    </submittedName>
</protein>
<comment type="subcellular location">
    <subcellularLocation>
        <location evidence="1">Nucleus</location>
    </subcellularLocation>
</comment>
<keyword evidence="4 7" id="KW-0863">Zinc-finger</keyword>
<dbReference type="FunFam" id="3.30.160.60:FF:000100">
    <property type="entry name" value="Zinc finger 45-like"/>
    <property type="match status" value="1"/>
</dbReference>
<dbReference type="KEGG" id="tpal:117646692"/>
<dbReference type="InParanoid" id="A0A6P8YUF2"/>
<dbReference type="Proteomes" id="UP000515158">
    <property type="component" value="Unplaced"/>
</dbReference>
<evidence type="ECO:0000256" key="8">
    <source>
        <dbReference type="SAM" id="MobiDB-lite"/>
    </source>
</evidence>
<evidence type="ECO:0000256" key="2">
    <source>
        <dbReference type="ARBA" id="ARBA00022723"/>
    </source>
</evidence>
<feature type="compositionally biased region" description="Polar residues" evidence="8">
    <location>
        <begin position="151"/>
        <end position="163"/>
    </location>
</feature>
<dbReference type="PROSITE" id="PS00028">
    <property type="entry name" value="ZINC_FINGER_C2H2_1"/>
    <property type="match status" value="2"/>
</dbReference>
<sequence length="437" mass="47894">MGSSQQFSLRWNNYLRHITSAFDSLRSDLDLVDVTLSCEGKKIKAHKMLLSACSTYFKDLFKENPCQHPVIIFRNVKFADLEALIDFIYQGEVNVVQEQLASFLTTAELLAVQGLTDGAGQDLAETLNEENIDSNVDTISEEALPVENKRTSSNTNSHLFTPPNQNPSSPPLKRKKWSAPVQPNSNLKRTDITEPRRLPQPSSSNNTVDLIPVMSQVKVEMPEFLDAESGQINYNNAEQEENTLEELDNLEHSIPSASAGKEEAMDVFGAGAGDGGELTGEPMTPAELSQVLGKAGPSSEGSQDSLQVPEADGAAQLPWSQPLLQPLQPLQAVPARRQPSAQSAAQPDLPHTCDLCGKSFRIRDSLYKHRNVHRGNTTCPICRVVLNRKTYLRRHLVAVHGVDLSGKVSCPVCQEELGPGERLEDHVLAVHAELPGP</sequence>
<feature type="compositionally biased region" description="Basic and acidic residues" evidence="8">
    <location>
        <begin position="188"/>
        <end position="197"/>
    </location>
</feature>
<dbReference type="RefSeq" id="XP_034243688.1">
    <property type="nucleotide sequence ID" value="XM_034387797.1"/>
</dbReference>
<dbReference type="AlphaFoldDB" id="A0A6P8YUF2"/>
<dbReference type="Gene3D" id="3.30.160.60">
    <property type="entry name" value="Classic Zinc Finger"/>
    <property type="match status" value="2"/>
</dbReference>
<dbReference type="SUPFAM" id="SSF54695">
    <property type="entry name" value="POZ domain"/>
    <property type="match status" value="1"/>
</dbReference>
<dbReference type="InterPro" id="IPR051095">
    <property type="entry name" value="Dros_DevTransReg"/>
</dbReference>
<dbReference type="PROSITE" id="PS50097">
    <property type="entry name" value="BTB"/>
    <property type="match status" value="1"/>
</dbReference>
<dbReference type="GO" id="GO:0006357">
    <property type="term" value="P:regulation of transcription by RNA polymerase II"/>
    <property type="evidence" value="ECO:0007669"/>
    <property type="project" value="TreeGrafter"/>
</dbReference>
<dbReference type="InterPro" id="IPR013087">
    <property type="entry name" value="Znf_C2H2_type"/>
</dbReference>
<feature type="region of interest" description="Disordered" evidence="8">
    <location>
        <begin position="290"/>
        <end position="309"/>
    </location>
</feature>
<dbReference type="GO" id="GO:0008270">
    <property type="term" value="F:zinc ion binding"/>
    <property type="evidence" value="ECO:0007669"/>
    <property type="project" value="UniProtKB-KW"/>
</dbReference>
<evidence type="ECO:0000256" key="3">
    <source>
        <dbReference type="ARBA" id="ARBA00022737"/>
    </source>
</evidence>
<accession>A0A6P8YUF2</accession>
<dbReference type="OrthoDB" id="10261408at2759"/>
<dbReference type="GO" id="GO:0048513">
    <property type="term" value="P:animal organ development"/>
    <property type="evidence" value="ECO:0007669"/>
    <property type="project" value="UniProtKB-ARBA"/>
</dbReference>
<dbReference type="SMART" id="SM00355">
    <property type="entry name" value="ZnF_C2H2"/>
    <property type="match status" value="3"/>
</dbReference>
<dbReference type="PANTHER" id="PTHR23110:SF106">
    <property type="entry name" value="FI01104P"/>
    <property type="match status" value="1"/>
</dbReference>
<dbReference type="Pfam" id="PF00096">
    <property type="entry name" value="zf-C2H2"/>
    <property type="match status" value="1"/>
</dbReference>
<keyword evidence="3" id="KW-0677">Repeat</keyword>
<evidence type="ECO:0000256" key="5">
    <source>
        <dbReference type="ARBA" id="ARBA00022833"/>
    </source>
</evidence>
<dbReference type="GO" id="GO:0003006">
    <property type="term" value="P:developmental process involved in reproduction"/>
    <property type="evidence" value="ECO:0007669"/>
    <property type="project" value="UniProtKB-ARBA"/>
</dbReference>
<dbReference type="InterPro" id="IPR036236">
    <property type="entry name" value="Znf_C2H2_sf"/>
</dbReference>
<dbReference type="SUPFAM" id="SSF57667">
    <property type="entry name" value="beta-beta-alpha zinc fingers"/>
    <property type="match status" value="1"/>
</dbReference>
<dbReference type="FunCoup" id="A0A6P8YUF2">
    <property type="interactions" value="211"/>
</dbReference>
<dbReference type="GO" id="GO:0005634">
    <property type="term" value="C:nucleus"/>
    <property type="evidence" value="ECO:0007669"/>
    <property type="project" value="UniProtKB-SubCell"/>
</dbReference>